<name>A0A0R1US90_9LACO</name>
<evidence type="ECO:0000313" key="2">
    <source>
        <dbReference type="Proteomes" id="UP000051580"/>
    </source>
</evidence>
<keyword evidence="2" id="KW-1185">Reference proteome</keyword>
<evidence type="ECO:0000313" key="1">
    <source>
        <dbReference type="EMBL" id="KRL94280.1"/>
    </source>
</evidence>
<dbReference type="AlphaFoldDB" id="A0A0R1US90"/>
<protein>
    <submittedName>
        <fullName evidence="1">Uncharacterized protein</fullName>
    </submittedName>
</protein>
<comment type="caution">
    <text evidence="1">The sequence shown here is derived from an EMBL/GenBank/DDBJ whole genome shotgun (WGS) entry which is preliminary data.</text>
</comment>
<accession>A0A0R1US90</accession>
<dbReference type="Proteomes" id="UP000051580">
    <property type="component" value="Unassembled WGS sequence"/>
</dbReference>
<sequence>MIAKFGDRSVAYDYASADYTDIIKEKKIFDRKRRVPGYLYGIHSLKTARPDFQAVQERDPYFNDFEVFEDLDDFLDVVYQLALQANAL</sequence>
<proteinExistence type="predicted"/>
<reference evidence="1 2" key="1">
    <citation type="journal article" date="2015" name="Genome Announc.">
        <title>Expanding the biotechnology potential of lactobacilli through comparative genomics of 213 strains and associated genera.</title>
        <authorList>
            <person name="Sun Z."/>
            <person name="Harris H.M."/>
            <person name="McCann A."/>
            <person name="Guo C."/>
            <person name="Argimon S."/>
            <person name="Zhang W."/>
            <person name="Yang X."/>
            <person name="Jeffery I.B."/>
            <person name="Cooney J.C."/>
            <person name="Kagawa T.F."/>
            <person name="Liu W."/>
            <person name="Song Y."/>
            <person name="Salvetti E."/>
            <person name="Wrobel A."/>
            <person name="Rasinkangas P."/>
            <person name="Parkhill J."/>
            <person name="Rea M.C."/>
            <person name="O'Sullivan O."/>
            <person name="Ritari J."/>
            <person name="Douillard F.P."/>
            <person name="Paul Ross R."/>
            <person name="Yang R."/>
            <person name="Briner A.E."/>
            <person name="Felis G.E."/>
            <person name="de Vos W.M."/>
            <person name="Barrangou R."/>
            <person name="Klaenhammer T.R."/>
            <person name="Caufield P.W."/>
            <person name="Cui Y."/>
            <person name="Zhang H."/>
            <person name="O'Toole P.W."/>
        </authorList>
    </citation>
    <scope>NUCLEOTIDE SEQUENCE [LARGE SCALE GENOMIC DNA]</scope>
    <source>
        <strain evidence="1 2">DSM 16381</strain>
    </source>
</reference>
<dbReference type="PATRIC" id="fig|1423753.3.peg.443"/>
<gene>
    <name evidence="1" type="ORF">FD28_GL000426</name>
</gene>
<dbReference type="EMBL" id="AZFS01000059">
    <property type="protein sequence ID" value="KRL94280.1"/>
    <property type="molecule type" value="Genomic_DNA"/>
</dbReference>
<organism evidence="1 2">
    <name type="scientific">Levilactobacillus hammesii DSM 16381</name>
    <dbReference type="NCBI Taxonomy" id="1423753"/>
    <lineage>
        <taxon>Bacteria</taxon>
        <taxon>Bacillati</taxon>
        <taxon>Bacillota</taxon>
        <taxon>Bacilli</taxon>
        <taxon>Lactobacillales</taxon>
        <taxon>Lactobacillaceae</taxon>
        <taxon>Levilactobacillus</taxon>
    </lineage>
</organism>